<evidence type="ECO:0000313" key="2">
    <source>
        <dbReference type="Proteomes" id="UP000694403"/>
    </source>
</evidence>
<proteinExistence type="predicted"/>
<sequence length="75" mass="8593">MSTFILSALDAVLSGRDWEVQERYDSASVPAHPVRVQKTACYTILAVLLNHQMKGSLYYSTDTPQGWWLFSHKIY</sequence>
<accession>A0A8C3TIK6</accession>
<dbReference type="AlphaFoldDB" id="A0A8C3TIK6"/>
<protein>
    <submittedName>
        <fullName evidence="1">Uncharacterized protein</fullName>
    </submittedName>
</protein>
<evidence type="ECO:0000313" key="1">
    <source>
        <dbReference type="Ensembl" id="ENSCSRP00000028668.1"/>
    </source>
</evidence>
<dbReference type="Proteomes" id="UP000694403">
    <property type="component" value="Unplaced"/>
</dbReference>
<reference evidence="1" key="2">
    <citation type="submission" date="2025-09" db="UniProtKB">
        <authorList>
            <consortium name="Ensembl"/>
        </authorList>
    </citation>
    <scope>IDENTIFICATION</scope>
</reference>
<name>A0A8C3TIK6_CHESE</name>
<dbReference type="Ensembl" id="ENSCSRT00000029831.1">
    <property type="protein sequence ID" value="ENSCSRP00000028668.1"/>
    <property type="gene ID" value="ENSCSRG00000021086.1"/>
</dbReference>
<organism evidence="1 2">
    <name type="scientific">Chelydra serpentina</name>
    <name type="common">Snapping turtle</name>
    <name type="synonym">Testudo serpentina</name>
    <dbReference type="NCBI Taxonomy" id="8475"/>
    <lineage>
        <taxon>Eukaryota</taxon>
        <taxon>Metazoa</taxon>
        <taxon>Chordata</taxon>
        <taxon>Craniata</taxon>
        <taxon>Vertebrata</taxon>
        <taxon>Euteleostomi</taxon>
        <taxon>Archelosauria</taxon>
        <taxon>Testudinata</taxon>
        <taxon>Testudines</taxon>
        <taxon>Cryptodira</taxon>
        <taxon>Durocryptodira</taxon>
        <taxon>Americhelydia</taxon>
        <taxon>Chelydroidea</taxon>
        <taxon>Chelydridae</taxon>
        <taxon>Chelydra</taxon>
    </lineage>
</organism>
<reference evidence="1" key="1">
    <citation type="submission" date="2025-08" db="UniProtKB">
        <authorList>
            <consortium name="Ensembl"/>
        </authorList>
    </citation>
    <scope>IDENTIFICATION</scope>
</reference>
<keyword evidence="2" id="KW-1185">Reference proteome</keyword>